<reference evidence="3 4" key="1">
    <citation type="submission" date="2024-02" db="EMBL/GenBank/DDBJ databases">
        <title>A chromosome-level genome assembly of Drosophila madeirensis, a fruit fly species endemic to Madeira island.</title>
        <authorList>
            <person name="Tomihara K."/>
            <person name="Llopart A."/>
            <person name="Yamamoto D."/>
        </authorList>
    </citation>
    <scope>NUCLEOTIDE SEQUENCE [LARGE SCALE GENOMIC DNA]</scope>
    <source>
        <strain evidence="3 4">RF1</strain>
    </source>
</reference>
<dbReference type="Proteomes" id="UP001500889">
    <property type="component" value="Chromosome J"/>
</dbReference>
<evidence type="ECO:0000313" key="3">
    <source>
        <dbReference type="EMBL" id="BFF98921.1"/>
    </source>
</evidence>
<keyword evidence="1" id="KW-0175">Coiled coil</keyword>
<keyword evidence="4" id="KW-1185">Reference proteome</keyword>
<evidence type="ECO:0008006" key="5">
    <source>
        <dbReference type="Google" id="ProtNLM"/>
    </source>
</evidence>
<accession>A0AAU9FS95</accession>
<feature type="compositionally biased region" description="Basic and acidic residues" evidence="2">
    <location>
        <begin position="451"/>
        <end position="469"/>
    </location>
</feature>
<name>A0AAU9FS95_DROMD</name>
<proteinExistence type="predicted"/>
<evidence type="ECO:0000313" key="4">
    <source>
        <dbReference type="Proteomes" id="UP001500889"/>
    </source>
</evidence>
<dbReference type="EMBL" id="AP029265">
    <property type="protein sequence ID" value="BFF98921.1"/>
    <property type="molecule type" value="Genomic_DNA"/>
</dbReference>
<sequence>MEEEDTEELMLDNHYETLLTRYEDYFKGLAFNSDRIIIDKWLEVFGQATAEEKLARNGLMLLLQGHLSEFGLLKEPFTDMRNCSWNLNSVLDNYQGIAMGQEEEPTEYTEFSDANEQEEPMESSSTARLPITEASSELGSSDQHPSSGVTGIRNGNFMQKIKSFERVAERTQMTATLDSSYSSEHLLNFGKNLAKRTTSYNLPQLNQEEPTPQRAFLNEYASICELKQRFEEVAKRLGVESTPCLAEQKPSEGETLKAATSLGEQIRLMAGNHRSEVAIHEPIRTQRSWERAQPAHSQSKVEATAQRAEDDAETLKSGKHVRFMDQGSCDGCFKDATTQHEPETAEEASPRLRQEKPRTKDTATEWTPGDCEEPVKPSLDEQNSSKSPMEPLLKDATTEWTPDTSSLSPSLDDRKEMRSKGHRAPRCKDSTTQWTPRETTQSCSSKPALNEPRKIQSEVPKDPRSKDATTECTPHDGQPLEDQQRIQQPKAGIEAKKTLTPSAASTSVAENLQILMERNEELRRQYLKYYHEDGRLRRSPAGDSQLQLQPQRLSKGFKRGVLRGMQRLRRWNGAPHSLKFFSAIFSRCGVRVGHRRLRSLDRQLELMASRWLHEQLRLRRERVWSLYLQSVTAKTQPQLTPRTAKELDQLFENRKAVFLEEMEHTAKLKELWVEQCLGRIRDQQLQQVLGKLDEKYLKLVKGLNKLVRRQEKLSRHNARLPRSLINLI</sequence>
<feature type="compositionally biased region" description="Low complexity" evidence="2">
    <location>
        <begin position="401"/>
        <end position="410"/>
    </location>
</feature>
<feature type="compositionally biased region" description="Basic and acidic residues" evidence="2">
    <location>
        <begin position="337"/>
        <end position="363"/>
    </location>
</feature>
<dbReference type="AlphaFoldDB" id="A0AAU9FS95"/>
<organism evidence="3 4">
    <name type="scientific">Drosophila madeirensis</name>
    <name type="common">Fruit fly</name>
    <dbReference type="NCBI Taxonomy" id="30013"/>
    <lineage>
        <taxon>Eukaryota</taxon>
        <taxon>Metazoa</taxon>
        <taxon>Ecdysozoa</taxon>
        <taxon>Arthropoda</taxon>
        <taxon>Hexapoda</taxon>
        <taxon>Insecta</taxon>
        <taxon>Pterygota</taxon>
        <taxon>Neoptera</taxon>
        <taxon>Endopterygota</taxon>
        <taxon>Diptera</taxon>
        <taxon>Brachycera</taxon>
        <taxon>Muscomorpha</taxon>
        <taxon>Ephydroidea</taxon>
        <taxon>Drosophilidae</taxon>
        <taxon>Drosophila</taxon>
        <taxon>Sophophora</taxon>
    </lineage>
</organism>
<feature type="region of interest" description="Disordered" evidence="2">
    <location>
        <begin position="333"/>
        <end position="485"/>
    </location>
</feature>
<feature type="coiled-coil region" evidence="1">
    <location>
        <begin position="505"/>
        <end position="532"/>
    </location>
</feature>
<evidence type="ECO:0000256" key="2">
    <source>
        <dbReference type="SAM" id="MobiDB-lite"/>
    </source>
</evidence>
<evidence type="ECO:0000256" key="1">
    <source>
        <dbReference type="SAM" id="Coils"/>
    </source>
</evidence>
<protein>
    <recommendedName>
        <fullName evidence="5">DUF4485 domain-containing protein</fullName>
    </recommendedName>
</protein>
<feature type="region of interest" description="Disordered" evidence="2">
    <location>
        <begin position="284"/>
        <end position="319"/>
    </location>
</feature>
<feature type="compositionally biased region" description="Polar residues" evidence="2">
    <location>
        <begin position="430"/>
        <end position="447"/>
    </location>
</feature>
<gene>
    <name evidence="3" type="ORF">DMAD_06950</name>
</gene>
<feature type="compositionally biased region" description="Basic and acidic residues" evidence="2">
    <location>
        <begin position="307"/>
        <end position="316"/>
    </location>
</feature>
<feature type="region of interest" description="Disordered" evidence="2">
    <location>
        <begin position="103"/>
        <end position="127"/>
    </location>
</feature>